<protein>
    <submittedName>
        <fullName evidence="4">Ferric-dicitrate binding protein FerR (Iron transport regulator)</fullName>
    </submittedName>
</protein>
<evidence type="ECO:0000313" key="5">
    <source>
        <dbReference type="Proteomes" id="UP000560658"/>
    </source>
</evidence>
<dbReference type="PIRSF" id="PIRSF018266">
    <property type="entry name" value="FecR"/>
    <property type="match status" value="1"/>
</dbReference>
<gene>
    <name evidence="4" type="ORF">GGR06_001506</name>
</gene>
<keyword evidence="5" id="KW-1185">Reference proteome</keyword>
<dbReference type="Pfam" id="PF16344">
    <property type="entry name" value="FecR_C"/>
    <property type="match status" value="1"/>
</dbReference>
<accession>A0A840CV15</accession>
<dbReference type="PANTHER" id="PTHR30273">
    <property type="entry name" value="PERIPLASMIC SIGNAL SENSOR AND SIGMA FACTOR ACTIVATOR FECR-RELATED"/>
    <property type="match status" value="1"/>
</dbReference>
<keyword evidence="1" id="KW-0812">Transmembrane</keyword>
<feature type="transmembrane region" description="Helical" evidence="1">
    <location>
        <begin position="87"/>
        <end position="109"/>
    </location>
</feature>
<comment type="caution">
    <text evidence="4">The sequence shown here is derived from an EMBL/GenBank/DDBJ whole genome shotgun (WGS) entry which is preliminary data.</text>
</comment>
<dbReference type="EMBL" id="JACIER010000005">
    <property type="protein sequence ID" value="MBB4043720.1"/>
    <property type="molecule type" value="Genomic_DNA"/>
</dbReference>
<sequence length="332" mass="38030">MDEAILMNYLRGTSSNEETKQVEDWYDESPENKKMLEQLYYTLFVGDRIEVMNAVDTEASLAKIKSIIEEKKQRVERKHLSMRWSRYASLAAAFLVGLVFAGGVGLGVISHKKTDYTILTTGGQRAQTVLPDGSKVWLNGSTKLVYHSSFWNSKRQIDLSGEAYFEVTPDKYAPFIVNSNHIKTSVLGTKFNIRSREEDNKVIATLFEGSVQVESPQATNNNYLLTPGQTLTIDTKTYQTELVEYAEPAEVLLWINGKLIFKQHSMLEITNIIEKLCDVKFIYEDETLKTERFTGEFSTDNLPDEILNVLMHTKHFNYKREGRIIRLIKKSI</sequence>
<evidence type="ECO:0000313" key="4">
    <source>
        <dbReference type="EMBL" id="MBB4043720.1"/>
    </source>
</evidence>
<dbReference type="AlphaFoldDB" id="A0A840CV15"/>
<reference evidence="4" key="1">
    <citation type="submission" date="2020-08" db="EMBL/GenBank/DDBJ databases">
        <title>Genomic Encyclopedia of Type Strains, Phase IV (KMG-IV): sequencing the most valuable type-strain genomes for metagenomic binning, comparative biology and taxonomic classification.</title>
        <authorList>
            <person name="Goeker M."/>
        </authorList>
    </citation>
    <scope>NUCLEOTIDE SEQUENCE [LARGE SCALE GENOMIC DNA]</scope>
    <source>
        <strain evidence="4">DSM 105720</strain>
    </source>
</reference>
<keyword evidence="1" id="KW-0472">Membrane</keyword>
<dbReference type="Pfam" id="PF04773">
    <property type="entry name" value="FecR"/>
    <property type="match status" value="1"/>
</dbReference>
<dbReference type="Gene3D" id="2.60.120.1440">
    <property type="match status" value="1"/>
</dbReference>
<dbReference type="PANTHER" id="PTHR30273:SF2">
    <property type="entry name" value="PROTEIN FECR"/>
    <property type="match status" value="1"/>
</dbReference>
<dbReference type="FunFam" id="2.60.120.1440:FF:000001">
    <property type="entry name" value="Putative anti-sigma factor"/>
    <property type="match status" value="1"/>
</dbReference>
<dbReference type="InterPro" id="IPR006860">
    <property type="entry name" value="FecR"/>
</dbReference>
<evidence type="ECO:0000259" key="3">
    <source>
        <dbReference type="Pfam" id="PF16344"/>
    </source>
</evidence>
<dbReference type="InterPro" id="IPR032508">
    <property type="entry name" value="FecR_C"/>
</dbReference>
<keyword evidence="1" id="KW-1133">Transmembrane helix</keyword>
<dbReference type="GO" id="GO:0016989">
    <property type="term" value="F:sigma factor antagonist activity"/>
    <property type="evidence" value="ECO:0007669"/>
    <property type="project" value="TreeGrafter"/>
</dbReference>
<dbReference type="Gene3D" id="3.55.50.30">
    <property type="match status" value="1"/>
</dbReference>
<evidence type="ECO:0000259" key="2">
    <source>
        <dbReference type="Pfam" id="PF04773"/>
    </source>
</evidence>
<dbReference type="InterPro" id="IPR012373">
    <property type="entry name" value="Ferrdict_sens_TM"/>
</dbReference>
<name>A0A840CV15_9BACE</name>
<dbReference type="Proteomes" id="UP000560658">
    <property type="component" value="Unassembled WGS sequence"/>
</dbReference>
<organism evidence="4 5">
    <name type="scientific">Bacteroides reticulotermitis</name>
    <dbReference type="NCBI Taxonomy" id="1133319"/>
    <lineage>
        <taxon>Bacteria</taxon>
        <taxon>Pseudomonadati</taxon>
        <taxon>Bacteroidota</taxon>
        <taxon>Bacteroidia</taxon>
        <taxon>Bacteroidales</taxon>
        <taxon>Bacteroidaceae</taxon>
        <taxon>Bacteroides</taxon>
    </lineage>
</organism>
<dbReference type="RefSeq" id="WP_183208202.1">
    <property type="nucleotide sequence ID" value="NZ_JACIER010000005.1"/>
</dbReference>
<evidence type="ECO:0000256" key="1">
    <source>
        <dbReference type="SAM" id="Phobius"/>
    </source>
</evidence>
<proteinExistence type="predicted"/>
<feature type="domain" description="Protein FecR C-terminal" evidence="3">
    <location>
        <begin position="258"/>
        <end position="325"/>
    </location>
</feature>
<feature type="domain" description="FecR protein" evidence="2">
    <location>
        <begin position="117"/>
        <end position="212"/>
    </location>
</feature>